<proteinExistence type="predicted"/>
<gene>
    <name evidence="2" type="ORF">HZH66_006508</name>
</gene>
<dbReference type="AlphaFoldDB" id="A0A834K780"/>
<sequence length="128" mass="14789">MVDNRCDCTADSRVIEGIQFARSRKERYCTEKIEAWLISAGLLQVNRRGKEGSKEVQRGVLLSSEEFAMSDRAKGKKYIWRCETSRLRASEGLYINELSRLEEEDNDDDHDDDDDDDDDDDEDDGDDE</sequence>
<dbReference type="Proteomes" id="UP000614350">
    <property type="component" value="Unassembled WGS sequence"/>
</dbReference>
<evidence type="ECO:0000313" key="2">
    <source>
        <dbReference type="EMBL" id="KAF7398611.1"/>
    </source>
</evidence>
<reference evidence="2" key="1">
    <citation type="journal article" date="2020" name="G3 (Bethesda)">
        <title>High-Quality Assemblies for Three Invasive Social Wasps from the &lt;i&gt;Vespula&lt;/i&gt; Genus.</title>
        <authorList>
            <person name="Harrop T.W.R."/>
            <person name="Guhlin J."/>
            <person name="McLaughlin G.M."/>
            <person name="Permina E."/>
            <person name="Stockwell P."/>
            <person name="Gilligan J."/>
            <person name="Le Lec M.F."/>
            <person name="Gruber M.A.M."/>
            <person name="Quinn O."/>
            <person name="Lovegrove M."/>
            <person name="Duncan E.J."/>
            <person name="Remnant E.J."/>
            <person name="Van Eeckhoven J."/>
            <person name="Graham B."/>
            <person name="Knapp R.A."/>
            <person name="Langford K.W."/>
            <person name="Kronenberg Z."/>
            <person name="Press M.O."/>
            <person name="Eacker S.M."/>
            <person name="Wilson-Rankin E.E."/>
            <person name="Purcell J."/>
            <person name="Lester P.J."/>
            <person name="Dearden P.K."/>
        </authorList>
    </citation>
    <scope>NUCLEOTIDE SEQUENCE</scope>
    <source>
        <strain evidence="2">Marl-1</strain>
    </source>
</reference>
<accession>A0A834K780</accession>
<name>A0A834K780_VESVU</name>
<dbReference type="EMBL" id="JACSEA010000006">
    <property type="protein sequence ID" value="KAF7398611.1"/>
    <property type="molecule type" value="Genomic_DNA"/>
</dbReference>
<feature type="region of interest" description="Disordered" evidence="1">
    <location>
        <begin position="99"/>
        <end position="128"/>
    </location>
</feature>
<evidence type="ECO:0000256" key="1">
    <source>
        <dbReference type="SAM" id="MobiDB-lite"/>
    </source>
</evidence>
<comment type="caution">
    <text evidence="2">The sequence shown here is derived from an EMBL/GenBank/DDBJ whole genome shotgun (WGS) entry which is preliminary data.</text>
</comment>
<organism evidence="2 3">
    <name type="scientific">Vespula vulgaris</name>
    <name type="common">Yellow jacket</name>
    <name type="synonym">Wasp</name>
    <dbReference type="NCBI Taxonomy" id="7454"/>
    <lineage>
        <taxon>Eukaryota</taxon>
        <taxon>Metazoa</taxon>
        <taxon>Ecdysozoa</taxon>
        <taxon>Arthropoda</taxon>
        <taxon>Hexapoda</taxon>
        <taxon>Insecta</taxon>
        <taxon>Pterygota</taxon>
        <taxon>Neoptera</taxon>
        <taxon>Endopterygota</taxon>
        <taxon>Hymenoptera</taxon>
        <taxon>Apocrita</taxon>
        <taxon>Aculeata</taxon>
        <taxon>Vespoidea</taxon>
        <taxon>Vespidae</taxon>
        <taxon>Vespinae</taxon>
        <taxon>Vespula</taxon>
    </lineage>
</organism>
<evidence type="ECO:0000313" key="3">
    <source>
        <dbReference type="Proteomes" id="UP000614350"/>
    </source>
</evidence>
<protein>
    <submittedName>
        <fullName evidence="2">Uncharacterized protein</fullName>
    </submittedName>
</protein>
<keyword evidence="3" id="KW-1185">Reference proteome</keyword>
<feature type="compositionally biased region" description="Acidic residues" evidence="1">
    <location>
        <begin position="102"/>
        <end position="128"/>
    </location>
</feature>